<name>A0AAP0QV37_9ROSI</name>
<protein>
    <recommendedName>
        <fullName evidence="1">KIB1-4 beta-propeller domain-containing protein</fullName>
    </recommendedName>
</protein>
<evidence type="ECO:0000313" key="3">
    <source>
        <dbReference type="Proteomes" id="UP001428341"/>
    </source>
</evidence>
<dbReference type="PANTHER" id="PTHR44259:SF65">
    <property type="entry name" value="F-BOX DOMAIN-CONTAINING PROTEIN"/>
    <property type="match status" value="1"/>
</dbReference>
<evidence type="ECO:0000313" key="2">
    <source>
        <dbReference type="EMBL" id="KAK9209368.1"/>
    </source>
</evidence>
<evidence type="ECO:0000259" key="1">
    <source>
        <dbReference type="Pfam" id="PF03478"/>
    </source>
</evidence>
<accession>A0AAP0QV37</accession>
<dbReference type="InterPro" id="IPR005174">
    <property type="entry name" value="KIB1-4_b-propeller"/>
</dbReference>
<keyword evidence="3" id="KW-1185">Reference proteome</keyword>
<dbReference type="Proteomes" id="UP001428341">
    <property type="component" value="Unassembled WGS sequence"/>
</dbReference>
<gene>
    <name evidence="2" type="ORF">WN944_001734</name>
</gene>
<sequence length="407" mass="46216">MAYSSTTLLQDFVPFAGVRTLERSATVPWRTLPPKKYSIRFSNSKRRWKSASASAAVSDKRSKCNPLLMLPPKNGSISFLDLAKGSSSSLLRVNLPEDPYPEKYENSRYFSSRGWLIKFIDSCISPNYMTLVHPFSRLQLKLPSIETLVASDPYEHNRHCEEGCFITFILTKCVLSSSNPDSLQAMLLYGRDGNLGCARPGDQVWRKINTSNNAKHFVDAIYFQNQFYAINAFGQIFAVKDDDSTATRIAELPAEFIEDVVEYLYMVESEDGTLFVVSRRGVQVPPTHLGYLTEENTFRTLGFQVFEVDLSTNKWSKIQNLGNRSLFLGFNSSLSVDASSNSQCKPNCIYFTDDFVDSYWYLAAEEYVEAGGKDTGIYNMKDGSIEPFFETDPFHPFNPLMWLEQWS</sequence>
<proteinExistence type="predicted"/>
<reference evidence="2 3" key="1">
    <citation type="submission" date="2024-05" db="EMBL/GenBank/DDBJ databases">
        <title>Haplotype-resolved chromosome-level genome assembly of Huyou (Citrus changshanensis).</title>
        <authorList>
            <person name="Miao C."/>
            <person name="Chen W."/>
            <person name="Wu Y."/>
            <person name="Wang L."/>
            <person name="Zhao S."/>
            <person name="Grierson D."/>
            <person name="Xu C."/>
            <person name="Chen K."/>
        </authorList>
    </citation>
    <scope>NUCLEOTIDE SEQUENCE [LARGE SCALE GENOMIC DNA]</scope>
    <source>
        <strain evidence="2">01-14</strain>
        <tissue evidence="2">Leaf</tissue>
    </source>
</reference>
<comment type="caution">
    <text evidence="2">The sequence shown here is derived from an EMBL/GenBank/DDBJ whole genome shotgun (WGS) entry which is preliminary data.</text>
</comment>
<feature type="domain" description="KIB1-4 beta-propeller" evidence="1">
    <location>
        <begin position="88"/>
        <end position="379"/>
    </location>
</feature>
<dbReference type="AlphaFoldDB" id="A0AAP0QV37"/>
<dbReference type="EMBL" id="JBCGBO010000004">
    <property type="protein sequence ID" value="KAK9209368.1"/>
    <property type="molecule type" value="Genomic_DNA"/>
</dbReference>
<dbReference type="Pfam" id="PF03478">
    <property type="entry name" value="Beta-prop_KIB1-4"/>
    <property type="match status" value="1"/>
</dbReference>
<dbReference type="InterPro" id="IPR050942">
    <property type="entry name" value="F-box_BR-signaling"/>
</dbReference>
<organism evidence="2 3">
    <name type="scientific">Citrus x changshan-huyou</name>
    <dbReference type="NCBI Taxonomy" id="2935761"/>
    <lineage>
        <taxon>Eukaryota</taxon>
        <taxon>Viridiplantae</taxon>
        <taxon>Streptophyta</taxon>
        <taxon>Embryophyta</taxon>
        <taxon>Tracheophyta</taxon>
        <taxon>Spermatophyta</taxon>
        <taxon>Magnoliopsida</taxon>
        <taxon>eudicotyledons</taxon>
        <taxon>Gunneridae</taxon>
        <taxon>Pentapetalae</taxon>
        <taxon>rosids</taxon>
        <taxon>malvids</taxon>
        <taxon>Sapindales</taxon>
        <taxon>Rutaceae</taxon>
        <taxon>Aurantioideae</taxon>
        <taxon>Citrus</taxon>
    </lineage>
</organism>
<dbReference type="PANTHER" id="PTHR44259">
    <property type="entry name" value="OS07G0183000 PROTEIN-RELATED"/>
    <property type="match status" value="1"/>
</dbReference>